<dbReference type="OrthoDB" id="25818at2759"/>
<name>A0A6P5WIY4_DURZI</name>
<accession>A0A6P5WIY4</accession>
<comment type="subcellular location">
    <subcellularLocation>
        <location evidence="2">Mitochondrion membrane</location>
        <topology evidence="2">Peripheral membrane protein</topology>
        <orientation evidence="2">Matrix side</orientation>
    </subcellularLocation>
</comment>
<dbReference type="InterPro" id="IPR047324">
    <property type="entry name" value="LbH_gamma_CA-like"/>
</dbReference>
<dbReference type="GeneID" id="111275177"/>
<comment type="similarity">
    <text evidence="1">Belongs to the gamma-class carbonic anhydrase family.</text>
</comment>
<dbReference type="InterPro" id="IPR011004">
    <property type="entry name" value="Trimer_LpxA-like_sf"/>
</dbReference>
<evidence type="ECO:0000313" key="3">
    <source>
        <dbReference type="Proteomes" id="UP000515121"/>
    </source>
</evidence>
<dbReference type="AlphaFoldDB" id="A0A6P5WIY4"/>
<gene>
    <name evidence="4" type="primary">LOC111275177</name>
</gene>
<dbReference type="PANTHER" id="PTHR13061:SF29">
    <property type="entry name" value="GAMMA CARBONIC ANHYDRASE-LIKE 1, MITOCHONDRIAL-RELATED"/>
    <property type="match status" value="1"/>
</dbReference>
<dbReference type="RefSeq" id="XP_022716085.1">
    <property type="nucleotide sequence ID" value="XM_022860350.1"/>
</dbReference>
<dbReference type="GO" id="GO:0031966">
    <property type="term" value="C:mitochondrial membrane"/>
    <property type="evidence" value="ECO:0007669"/>
    <property type="project" value="UniProtKB-SubCell"/>
</dbReference>
<evidence type="ECO:0000256" key="2">
    <source>
        <dbReference type="ARBA" id="ARBA00034694"/>
    </source>
</evidence>
<reference evidence="4" key="1">
    <citation type="submission" date="2025-08" db="UniProtKB">
        <authorList>
            <consortium name="RefSeq"/>
        </authorList>
    </citation>
    <scope>IDENTIFICATION</scope>
    <source>
        <tissue evidence="4">Fruit stalk</tissue>
    </source>
</reference>
<proteinExistence type="inferred from homology"/>
<dbReference type="PANTHER" id="PTHR13061">
    <property type="entry name" value="DYNACTIN SUBUNIT P25"/>
    <property type="match status" value="1"/>
</dbReference>
<evidence type="ECO:0000256" key="1">
    <source>
        <dbReference type="ARBA" id="ARBA00023595"/>
    </source>
</evidence>
<protein>
    <submittedName>
        <fullName evidence="4">Gamma carbonic anhydrase-like 1, mitochondrial</fullName>
    </submittedName>
</protein>
<sequence length="274" mass="30276">MAASIAARVSIKAAASAFSAHRQCIGSRSFVREAAKTISPSSDLGVRKVAVDTYVAPNVVLASQVTVNDGASVWNGCVLRGDLNKITVGFCSNVQNGVSFTLLGPHLPGCQQRHQLRFEKFVTIGTYSLLKSCTIEPECFIGQHSILIEGSLVEETHSILEAGSVVPPGRRIPPSGELWAGNPARFVRALTHEEALEIPKLAVAIYDLSKEHFSEFLTQQHIWKLRSSRSPWEFLFDCFLLSFFPISVYYSFPCKEINSRRAHRRSFSIVHPCI</sequence>
<keyword evidence="3" id="KW-1185">Reference proteome</keyword>
<dbReference type="Proteomes" id="UP000515121">
    <property type="component" value="Unplaced"/>
</dbReference>
<organism evidence="3 4">
    <name type="scientific">Durio zibethinus</name>
    <name type="common">Durian</name>
    <dbReference type="NCBI Taxonomy" id="66656"/>
    <lineage>
        <taxon>Eukaryota</taxon>
        <taxon>Viridiplantae</taxon>
        <taxon>Streptophyta</taxon>
        <taxon>Embryophyta</taxon>
        <taxon>Tracheophyta</taxon>
        <taxon>Spermatophyta</taxon>
        <taxon>Magnoliopsida</taxon>
        <taxon>eudicotyledons</taxon>
        <taxon>Gunneridae</taxon>
        <taxon>Pentapetalae</taxon>
        <taxon>rosids</taxon>
        <taxon>malvids</taxon>
        <taxon>Malvales</taxon>
        <taxon>Malvaceae</taxon>
        <taxon>Helicteroideae</taxon>
        <taxon>Durio</taxon>
    </lineage>
</organism>
<dbReference type="CDD" id="cd04645">
    <property type="entry name" value="LbH_gamma_CA_like"/>
    <property type="match status" value="1"/>
</dbReference>
<dbReference type="Gene3D" id="2.160.10.10">
    <property type="entry name" value="Hexapeptide repeat proteins"/>
    <property type="match status" value="1"/>
</dbReference>
<dbReference type="KEGG" id="dzi:111275177"/>
<evidence type="ECO:0000313" key="4">
    <source>
        <dbReference type="RefSeq" id="XP_022716085.1"/>
    </source>
</evidence>
<dbReference type="SUPFAM" id="SSF51161">
    <property type="entry name" value="Trimeric LpxA-like enzymes"/>
    <property type="match status" value="1"/>
</dbReference>
<dbReference type="InterPro" id="IPR050484">
    <property type="entry name" value="Transf_Hexapept/Carb_Anhydrase"/>
</dbReference>